<dbReference type="InterPro" id="IPR003961">
    <property type="entry name" value="FN3_dom"/>
</dbReference>
<feature type="domain" description="CBM6" evidence="3">
    <location>
        <begin position="1685"/>
        <end position="1805"/>
    </location>
</feature>
<dbReference type="InterPro" id="IPR006584">
    <property type="entry name" value="Cellulose-bd_IV"/>
</dbReference>
<keyword evidence="1" id="KW-0732">Signal</keyword>
<dbReference type="InterPro" id="IPR026444">
    <property type="entry name" value="Secre_tail"/>
</dbReference>
<dbReference type="EMBL" id="JAPOHD010000069">
    <property type="protein sequence ID" value="MCY1723532.1"/>
    <property type="molecule type" value="Genomic_DNA"/>
</dbReference>
<dbReference type="PROSITE" id="PS51175">
    <property type="entry name" value="CBM6"/>
    <property type="match status" value="1"/>
</dbReference>
<dbReference type="InterPro" id="IPR005084">
    <property type="entry name" value="CBM6"/>
</dbReference>
<reference evidence="4" key="1">
    <citation type="submission" date="2022-11" db="EMBL/GenBank/DDBJ databases">
        <title>Marilongibacter aestuarii gen. nov., sp. nov., isolated from tidal flat sediment.</title>
        <authorList>
            <person name="Jiayan W."/>
        </authorList>
    </citation>
    <scope>NUCLEOTIDE SEQUENCE</scope>
    <source>
        <strain evidence="4">Z1-6</strain>
    </source>
</reference>
<dbReference type="Proteomes" id="UP001145087">
    <property type="component" value="Unassembled WGS sequence"/>
</dbReference>
<keyword evidence="5" id="KW-1185">Reference proteome</keyword>
<name>A0A9X3FBX6_9BACT</name>
<dbReference type="Gene3D" id="2.60.120.260">
    <property type="entry name" value="Galactose-binding domain-like"/>
    <property type="match status" value="1"/>
</dbReference>
<evidence type="ECO:0000259" key="2">
    <source>
        <dbReference type="PROSITE" id="PS50853"/>
    </source>
</evidence>
<dbReference type="PROSITE" id="PS50853">
    <property type="entry name" value="FN3"/>
    <property type="match status" value="1"/>
</dbReference>
<dbReference type="GO" id="GO:0030246">
    <property type="term" value="F:carbohydrate binding"/>
    <property type="evidence" value="ECO:0007669"/>
    <property type="project" value="InterPro"/>
</dbReference>
<dbReference type="SUPFAM" id="SSF49265">
    <property type="entry name" value="Fibronectin type III"/>
    <property type="match status" value="1"/>
</dbReference>
<organism evidence="4 5">
    <name type="scientific">Draconibacterium aestuarii</name>
    <dbReference type="NCBI Taxonomy" id="2998507"/>
    <lineage>
        <taxon>Bacteria</taxon>
        <taxon>Pseudomonadati</taxon>
        <taxon>Bacteroidota</taxon>
        <taxon>Bacteroidia</taxon>
        <taxon>Marinilabiliales</taxon>
        <taxon>Prolixibacteraceae</taxon>
        <taxon>Draconibacterium</taxon>
    </lineage>
</organism>
<gene>
    <name evidence="4" type="ORF">OU798_24485</name>
</gene>
<dbReference type="SMART" id="SM00606">
    <property type="entry name" value="CBD_IV"/>
    <property type="match status" value="1"/>
</dbReference>
<evidence type="ECO:0000313" key="4">
    <source>
        <dbReference type="EMBL" id="MCY1723532.1"/>
    </source>
</evidence>
<dbReference type="SUPFAM" id="SSF49785">
    <property type="entry name" value="Galactose-binding domain-like"/>
    <property type="match status" value="1"/>
</dbReference>
<dbReference type="InterPro" id="IPR008979">
    <property type="entry name" value="Galactose-bd-like_sf"/>
</dbReference>
<evidence type="ECO:0000256" key="1">
    <source>
        <dbReference type="ARBA" id="ARBA00022729"/>
    </source>
</evidence>
<proteinExistence type="predicted"/>
<sequence length="2241" mass="247146">MKNSTFISFRKGFIFSLHPKLLLIAALCILLPFMGYTERKYPDMSVSVSSNGSDFELSFSYSGAGVVGCSESVVHKFGIYKNTDSSAEIEYTGSGSKSSGTIAYVAGPSNSGSWGLRYQESEDCSWAWCNCVEWAWSGYPRANSSGDRGAGYSVLTYASTSAIKAPTGITASNQEYYDKIVLNWTEATDIPDDQIQYKIYRGSTTSSRTLVHTASGTERTWTDNTIVPNDEYYYWITTYTSDWGGHESPKNSGNAVLGKAKTFTVDASDGLYTSRVKISWEDLSDFAEEIRVERSVPNSSEKEELDILSKNAQAYSDNEAIPGYNHTYYITPIQEVRTFPSLSDQGYIKPNGTIKGSVKSLLGAGVEGVLVCAVPITPNLTLGALSVPAGGYCTTTDIDGYFEIRNIYYFEEAEFEIVPFKAGPVEPHIFSPDTITRILDLNSKLSSGVNFTDESVFTVGGKVTFPVSSTNVECGVPEVEILFDGESRGIFTDSNGEWSYAIQDEGSYTFQPKFLHHYFENTYGDTSTTVFVNDDVIDIDFTDLQIDSIQVKVQGGCGDPVATSVTVQVTSPGNCFNKNYTTDENGLLMLSDLPAREYSVQVIALNPVNSGILDQIGNKPIVIDLTIRDTAEFVSERDSLDITPADTIFLPNNTMSITPADTVYLTVNDTTQGEVIPKADFIYHSPLQVEVDFADAGAEVLTSCKNSDNNPLILMEQNGKYKLLFDVSEELGDCPIKEGKLKIFDFVSDRGDTPIEIPIVNGFAVYEITAGLPEIAESVEHNHEKLLYVIPEVGFLDATPLEYWVTVTGVKTQAPSFITQSPEMPMLILHDPPGDNSYAYVEKGTTIKSFETHEMLIGGEAGAFANLLIGAKIITPFSSNGFGTLIKFSAVAGRDNFDRDGIETTITFNENFSTSSMDNLTGNDGDVYIGASFNQVFAYGDELSFDYDKCEVKVQAVPTIDVNGFATTFVYTEKHIESTLLPKLAELREDLIAGRDTSQLSEEEKVQANQLLYDIIHWKNVIAQNTANRDTNAVFKKNISFNAGAVYSNEYTSDTTNSTSFEYNTFVNIEFAAGIKIDNESGAWFDSELGVTAKFRWGTTTNTGTDTTNSRKVGYILDDGDIGDFFSVDIKEDVAYGVPAFTLKSGTTSCPHEPGSQPRDDARIQIFPPQINNVPIGGKAVFTANLLNESQSRETREYHVRVISTTNPDGAVVSIGGKQINNAPASFFLDFNQTASIALTVERGPLATTYDSIGIMMFPPCEYALWEDNGNITSGDTAWIFVDFQSDCSNVSLHLPGDGWLVNQNNNDILNVAFSGYDLNNEKLESITLQLKKGNEGWLDVITYAKNELSGNFFDYAFDVSGLPDGSYRLRAKSYCGIEGGISYSSEQSGIIDRTSLAPFGTPSPADGFLRFGQEISVTFDKDINCNFASYNPNKPAPSVKLFLNDSTEIQATIQCSENQDKIIIVPDQDLFTQPDLEGVRISAIVENIQDISGNVQDYKTEWSFLVNVSPVSWNPEEIYRTVVETEDVVLSANLANSAVISKSFTISEWPDWLTPGITSASILSGNSFTIQLTANNDLSPGLYEGQVIALIDDVPEILNVTLELYAENVSWNIYHPDFEYNMNITAQFSSDETDINLSTGLRDKIAAFVDGELRGIGEITYIPELDRYAAFINIASNISGENGSLIEAEDYVDDLSVQDLISVSDDGAISNATRFKKNNWVDFDIYATKNGTFDVEFRLASIKTGNEVELHVDGVLKQTFILPNTGNLSSYTTFATTVQIDAGSHTFRILSKDAEFDLNWINFPEYHVRNAHSTEIIKFRMWDGLNGIEYGAIEELTFFSDGVVGNAIEPFILHPAGGIQEMILAKGWNWISINKQSNDMSVGKIFESITPPTSLNDITLKSQAAYSQFAQETGWLGNLSNIDLESGYMIHLNTHADTLSLIGKAPESDVSITLNPKWNWIGYPKQGILPIGEVLIGLNSNDGDIIKSQTEFAEYNSGTATWIGDLEFFQPGKGYRLFVSSGGNLNIPKSAGTDELSLKHEYNMTVTAMVNFGNSTINRDYDLRTYINGQLRGEIPLTYIDRLNEYMAFSMIYGDRADIGEELNMVLWDRYNQKEIPLSSSSLNFTIDKINGTINQPVILSLLNGELVNETDADALSFKTYPNPFTDETTISYHIPEQTYVLVTITNALGKEILRLVDEDQVKGNYNYVFEAANLVSGTYYCKIQTNEYVETKKLILVKD</sequence>
<dbReference type="NCBIfam" id="TIGR04183">
    <property type="entry name" value="Por_Secre_tail"/>
    <property type="match status" value="1"/>
</dbReference>
<evidence type="ECO:0000259" key="3">
    <source>
        <dbReference type="PROSITE" id="PS51175"/>
    </source>
</evidence>
<dbReference type="InterPro" id="IPR013783">
    <property type="entry name" value="Ig-like_fold"/>
</dbReference>
<comment type="caution">
    <text evidence="4">The sequence shown here is derived from an EMBL/GenBank/DDBJ whole genome shotgun (WGS) entry which is preliminary data.</text>
</comment>
<dbReference type="Pfam" id="PF18962">
    <property type="entry name" value="Por_Secre_tail"/>
    <property type="match status" value="1"/>
</dbReference>
<dbReference type="CDD" id="cd04080">
    <property type="entry name" value="CBM6_cellulase-like"/>
    <property type="match status" value="1"/>
</dbReference>
<dbReference type="Pfam" id="PF03422">
    <property type="entry name" value="CBM_6"/>
    <property type="match status" value="1"/>
</dbReference>
<accession>A0A9X3FBX6</accession>
<dbReference type="InterPro" id="IPR036116">
    <property type="entry name" value="FN3_sf"/>
</dbReference>
<evidence type="ECO:0000313" key="5">
    <source>
        <dbReference type="Proteomes" id="UP001145087"/>
    </source>
</evidence>
<dbReference type="Gene3D" id="2.60.40.10">
    <property type="entry name" value="Immunoglobulins"/>
    <property type="match status" value="1"/>
</dbReference>
<dbReference type="RefSeq" id="WP_343335858.1">
    <property type="nucleotide sequence ID" value="NZ_JAPOHD010000069.1"/>
</dbReference>
<protein>
    <submittedName>
        <fullName evidence="4">Carbohydrate-binding protein</fullName>
    </submittedName>
</protein>
<feature type="domain" description="Fibronectin type-III" evidence="2">
    <location>
        <begin position="165"/>
        <end position="258"/>
    </location>
</feature>